<feature type="transmembrane region" description="Helical" evidence="6">
    <location>
        <begin position="155"/>
        <end position="173"/>
    </location>
</feature>
<evidence type="ECO:0000256" key="6">
    <source>
        <dbReference type="SAM" id="Phobius"/>
    </source>
</evidence>
<name>A0A3A2ZVY2_9EURO</name>
<protein>
    <submittedName>
        <fullName evidence="7">RTA1 domain-containing protein</fullName>
    </submittedName>
</protein>
<comment type="caution">
    <text evidence="7">The sequence shown here is derived from an EMBL/GenBank/DDBJ whole genome shotgun (WGS) entry which is preliminary data.</text>
</comment>
<dbReference type="PANTHER" id="PTHR31465:SF15">
    <property type="entry name" value="LIPID TRANSPORTER ATNI-RELATED"/>
    <property type="match status" value="1"/>
</dbReference>
<feature type="transmembrane region" description="Helical" evidence="6">
    <location>
        <begin position="105"/>
        <end position="129"/>
    </location>
</feature>
<keyword evidence="8" id="KW-1185">Reference proteome</keyword>
<feature type="compositionally biased region" description="Polar residues" evidence="5">
    <location>
        <begin position="302"/>
        <end position="312"/>
    </location>
</feature>
<dbReference type="Proteomes" id="UP000266188">
    <property type="component" value="Unassembled WGS sequence"/>
</dbReference>
<feature type="transmembrane region" description="Helical" evidence="6">
    <location>
        <begin position="23"/>
        <end position="48"/>
    </location>
</feature>
<evidence type="ECO:0000256" key="1">
    <source>
        <dbReference type="ARBA" id="ARBA00004141"/>
    </source>
</evidence>
<reference evidence="8" key="1">
    <citation type="submission" date="2017-02" db="EMBL/GenBank/DDBJ databases">
        <authorList>
            <person name="Tafer H."/>
            <person name="Lopandic K."/>
        </authorList>
    </citation>
    <scope>NUCLEOTIDE SEQUENCE [LARGE SCALE GENOMIC DNA]</scope>
    <source>
        <strain evidence="8">CBS 366.77</strain>
    </source>
</reference>
<comment type="subcellular location">
    <subcellularLocation>
        <location evidence="1">Membrane</location>
        <topology evidence="1">Multi-pass membrane protein</topology>
    </subcellularLocation>
</comment>
<evidence type="ECO:0000256" key="4">
    <source>
        <dbReference type="ARBA" id="ARBA00023136"/>
    </source>
</evidence>
<dbReference type="OrthoDB" id="5384040at2759"/>
<feature type="transmembrane region" description="Helical" evidence="6">
    <location>
        <begin position="193"/>
        <end position="213"/>
    </location>
</feature>
<evidence type="ECO:0000313" key="7">
    <source>
        <dbReference type="EMBL" id="RJE27298.1"/>
    </source>
</evidence>
<evidence type="ECO:0000256" key="3">
    <source>
        <dbReference type="ARBA" id="ARBA00022989"/>
    </source>
</evidence>
<dbReference type="GO" id="GO:0016020">
    <property type="term" value="C:membrane"/>
    <property type="evidence" value="ECO:0007669"/>
    <property type="project" value="UniProtKB-SubCell"/>
</dbReference>
<evidence type="ECO:0000256" key="5">
    <source>
        <dbReference type="SAM" id="MobiDB-lite"/>
    </source>
</evidence>
<dbReference type="PANTHER" id="PTHR31465">
    <property type="entry name" value="PROTEIN RTA1-RELATED"/>
    <property type="match status" value="1"/>
</dbReference>
<dbReference type="EMBL" id="MVGC01000005">
    <property type="protein sequence ID" value="RJE27298.1"/>
    <property type="molecule type" value="Genomic_DNA"/>
</dbReference>
<sequence length="312" mass="34978">MGGLWELAAMVLRVLLTRHQNIVAYYTPSFLLMLLAPLWINAFLYMVLGRMVYFFDDEKKLAGISAIRLGTLFVLLDIIAFIVQAAGGVLASMDGAPSHIIQIGLNVYMGGIGLQELFILCFAGLTIIFHRRMIATETTGLGWERGNQGPMPWRWMFYAIYVALVLITIRIIFRLVEYSHGVSSTSPILRYEVYQYVLDLAPMFLAFLVLNIFHPGRVLTGPESEFPRLSRAEKKKLKQEKKAEKAARKADKKAGRGTEMKPLQATAGDVSDADSFDSLRNQEAGMQATPLRGENPPRYYRVSNSFDAVNSV</sequence>
<accession>A0A3A2ZVY2</accession>
<dbReference type="AlphaFoldDB" id="A0A3A2ZVY2"/>
<keyword evidence="3 6" id="KW-1133">Transmembrane helix</keyword>
<keyword evidence="2 6" id="KW-0812">Transmembrane</keyword>
<feature type="transmembrane region" description="Helical" evidence="6">
    <location>
        <begin position="69"/>
        <end position="93"/>
    </location>
</feature>
<organism evidence="7 8">
    <name type="scientific">Aspergillus sclerotialis</name>
    <dbReference type="NCBI Taxonomy" id="2070753"/>
    <lineage>
        <taxon>Eukaryota</taxon>
        <taxon>Fungi</taxon>
        <taxon>Dikarya</taxon>
        <taxon>Ascomycota</taxon>
        <taxon>Pezizomycotina</taxon>
        <taxon>Eurotiomycetes</taxon>
        <taxon>Eurotiomycetidae</taxon>
        <taxon>Eurotiales</taxon>
        <taxon>Aspergillaceae</taxon>
        <taxon>Aspergillus</taxon>
        <taxon>Aspergillus subgen. Polypaecilum</taxon>
    </lineage>
</organism>
<dbReference type="STRING" id="2070753.A0A3A2ZVY2"/>
<feature type="compositionally biased region" description="Basic and acidic residues" evidence="5">
    <location>
        <begin position="240"/>
        <end position="259"/>
    </location>
</feature>
<evidence type="ECO:0000256" key="2">
    <source>
        <dbReference type="ARBA" id="ARBA00022692"/>
    </source>
</evidence>
<feature type="region of interest" description="Disordered" evidence="5">
    <location>
        <begin position="232"/>
        <end position="312"/>
    </location>
</feature>
<evidence type="ECO:0000313" key="8">
    <source>
        <dbReference type="Proteomes" id="UP000266188"/>
    </source>
</evidence>
<keyword evidence="4 6" id="KW-0472">Membrane</keyword>
<dbReference type="Pfam" id="PF04479">
    <property type="entry name" value="RTA1"/>
    <property type="match status" value="1"/>
</dbReference>
<proteinExistence type="predicted"/>
<dbReference type="InterPro" id="IPR007568">
    <property type="entry name" value="RTA1"/>
</dbReference>
<gene>
    <name evidence="7" type="ORF">PHISCL_00308</name>
</gene>